<feature type="region of interest" description="Disordered" evidence="2">
    <location>
        <begin position="31"/>
        <end position="50"/>
    </location>
</feature>
<evidence type="ECO:0000259" key="3">
    <source>
        <dbReference type="PROSITE" id="PS50846"/>
    </source>
</evidence>
<proteinExistence type="predicted"/>
<feature type="domain" description="HMA" evidence="3">
    <location>
        <begin position="59"/>
        <end position="126"/>
    </location>
</feature>
<feature type="compositionally biased region" description="Basic and acidic residues" evidence="2">
    <location>
        <begin position="38"/>
        <end position="50"/>
    </location>
</feature>
<dbReference type="STRING" id="935223.SAMN04488131_101409"/>
<dbReference type="OrthoDB" id="1178902at2"/>
<dbReference type="EMBL" id="FONQ01000001">
    <property type="protein sequence ID" value="SFE33497.1"/>
    <property type="molecule type" value="Genomic_DNA"/>
</dbReference>
<dbReference type="GO" id="GO:0046872">
    <property type="term" value="F:metal ion binding"/>
    <property type="evidence" value="ECO:0007669"/>
    <property type="project" value="UniProtKB-KW"/>
</dbReference>
<evidence type="ECO:0000313" key="5">
    <source>
        <dbReference type="Proteomes" id="UP000198596"/>
    </source>
</evidence>
<dbReference type="RefSeq" id="WP_091203029.1">
    <property type="nucleotide sequence ID" value="NZ_FONQ01000001.1"/>
</dbReference>
<keyword evidence="5" id="KW-1185">Reference proteome</keyword>
<dbReference type="Gene3D" id="3.30.70.100">
    <property type="match status" value="1"/>
</dbReference>
<dbReference type="InterPro" id="IPR036163">
    <property type="entry name" value="HMA_dom_sf"/>
</dbReference>
<sequence length="134" mass="14440">MNYKKSIVTLVLASILFVGCKEKETKMVPEETATTEALKVEKDPSDSEQPKKIAAANLQTASFSVEGMTCAVGCAKTIQEDLTGLDGVQKATVDFEKKLATVTFDKTVQTPEKLTKVVEAAADGKTYKVSNMKS</sequence>
<gene>
    <name evidence="4" type="ORF">SAMN04488131_101409</name>
</gene>
<organism evidence="4 5">
    <name type="scientific">Flavobacterium xueshanense</name>
    <dbReference type="NCBI Taxonomy" id="935223"/>
    <lineage>
        <taxon>Bacteria</taxon>
        <taxon>Pseudomonadati</taxon>
        <taxon>Bacteroidota</taxon>
        <taxon>Flavobacteriia</taxon>
        <taxon>Flavobacteriales</taxon>
        <taxon>Flavobacteriaceae</taxon>
        <taxon>Flavobacterium</taxon>
    </lineage>
</organism>
<reference evidence="5" key="1">
    <citation type="submission" date="2016-10" db="EMBL/GenBank/DDBJ databases">
        <authorList>
            <person name="Varghese N."/>
            <person name="Submissions S."/>
        </authorList>
    </citation>
    <scope>NUCLEOTIDE SEQUENCE [LARGE SCALE GENOMIC DNA]</scope>
    <source>
        <strain evidence="5">CGMCC 1.9227</strain>
    </source>
</reference>
<evidence type="ECO:0000256" key="1">
    <source>
        <dbReference type="ARBA" id="ARBA00022723"/>
    </source>
</evidence>
<dbReference type="PROSITE" id="PS51257">
    <property type="entry name" value="PROKAR_LIPOPROTEIN"/>
    <property type="match status" value="1"/>
</dbReference>
<dbReference type="AlphaFoldDB" id="A0A1I1ZP48"/>
<dbReference type="PROSITE" id="PS50846">
    <property type="entry name" value="HMA_2"/>
    <property type="match status" value="1"/>
</dbReference>
<protein>
    <submittedName>
        <fullName evidence="4">Heavy-metal-associated domain-containing protein</fullName>
    </submittedName>
</protein>
<evidence type="ECO:0000313" key="4">
    <source>
        <dbReference type="EMBL" id="SFE33497.1"/>
    </source>
</evidence>
<dbReference type="CDD" id="cd00371">
    <property type="entry name" value="HMA"/>
    <property type="match status" value="1"/>
</dbReference>
<dbReference type="Pfam" id="PF00403">
    <property type="entry name" value="HMA"/>
    <property type="match status" value="1"/>
</dbReference>
<dbReference type="FunFam" id="3.30.70.100:FF:000001">
    <property type="entry name" value="ATPase copper transporting beta"/>
    <property type="match status" value="1"/>
</dbReference>
<keyword evidence="1" id="KW-0479">Metal-binding</keyword>
<evidence type="ECO:0000256" key="2">
    <source>
        <dbReference type="SAM" id="MobiDB-lite"/>
    </source>
</evidence>
<dbReference type="Proteomes" id="UP000198596">
    <property type="component" value="Unassembled WGS sequence"/>
</dbReference>
<dbReference type="SUPFAM" id="SSF55008">
    <property type="entry name" value="HMA, heavy metal-associated domain"/>
    <property type="match status" value="1"/>
</dbReference>
<name>A0A1I1ZP48_9FLAO</name>
<dbReference type="InterPro" id="IPR006121">
    <property type="entry name" value="HMA_dom"/>
</dbReference>
<accession>A0A1I1ZP48</accession>